<dbReference type="Pfam" id="PF04991">
    <property type="entry name" value="LicD"/>
    <property type="match status" value="2"/>
</dbReference>
<dbReference type="Proteomes" id="UP000076632">
    <property type="component" value="Unassembled WGS sequence"/>
</dbReference>
<keyword evidence="3" id="KW-1133">Transmembrane helix</keyword>
<keyword evidence="4" id="KW-0472">Membrane</keyword>
<evidence type="ECO:0000256" key="6">
    <source>
        <dbReference type="SAM" id="SignalP"/>
    </source>
</evidence>
<dbReference type="RefSeq" id="XP_018186199.1">
    <property type="nucleotide sequence ID" value="XM_018329515.1"/>
</dbReference>
<sequence length="281" mass="32832">MRLASVGIKLAMALAVLAAGRLGEASSLEARDDDTKYFFEAGDGDILNHYDRRFFKNQLSYDERADTLLHMVRAYLITFRKMGIETWIAHGTLLGWWWNGQMLPWDWDLDTQVSGATLDYLGDNLNYTTHNYVSEDKKVQRQYFLDVNPWAIERTRGDGNNVIDARWIDVRNGLYIDITGLSETHPDIAPGIWSCKNYHRYKTTDLYPMRESIFEGVPALIPYNYDKILVEEYQHKAMSLTHYEGHTWNATLKHWAKDPEEEKKENNKRNRLGRRQAMPDF</sequence>
<comment type="subcellular location">
    <subcellularLocation>
        <location evidence="1">Membrane</location>
        <topology evidence="1">Single-pass membrane protein</topology>
    </subcellularLocation>
</comment>
<name>A0A165AKP4_XYLHT</name>
<evidence type="ECO:0000256" key="1">
    <source>
        <dbReference type="ARBA" id="ARBA00004167"/>
    </source>
</evidence>
<dbReference type="OrthoDB" id="444255at2759"/>
<dbReference type="AlphaFoldDB" id="A0A165AKP4"/>
<evidence type="ECO:0000256" key="2">
    <source>
        <dbReference type="ARBA" id="ARBA00022692"/>
    </source>
</evidence>
<dbReference type="InterPro" id="IPR009644">
    <property type="entry name" value="FKTN/MNN4/W02B3.4-1"/>
</dbReference>
<dbReference type="InParanoid" id="A0A165AKP4"/>
<organism evidence="8 9">
    <name type="scientific">Xylona heveae (strain CBS 132557 / TC161)</name>
    <dbReference type="NCBI Taxonomy" id="1328760"/>
    <lineage>
        <taxon>Eukaryota</taxon>
        <taxon>Fungi</taxon>
        <taxon>Dikarya</taxon>
        <taxon>Ascomycota</taxon>
        <taxon>Pezizomycotina</taxon>
        <taxon>Xylonomycetes</taxon>
        <taxon>Xylonales</taxon>
        <taxon>Xylonaceae</taxon>
        <taxon>Xylona</taxon>
    </lineage>
</organism>
<dbReference type="GO" id="GO:0016020">
    <property type="term" value="C:membrane"/>
    <property type="evidence" value="ECO:0007669"/>
    <property type="project" value="UniProtKB-SubCell"/>
</dbReference>
<proteinExistence type="predicted"/>
<feature type="compositionally biased region" description="Basic and acidic residues" evidence="5">
    <location>
        <begin position="258"/>
        <end position="268"/>
    </location>
</feature>
<keyword evidence="9" id="KW-1185">Reference proteome</keyword>
<evidence type="ECO:0000313" key="9">
    <source>
        <dbReference type="Proteomes" id="UP000076632"/>
    </source>
</evidence>
<accession>A0A165AKP4</accession>
<evidence type="ECO:0000259" key="7">
    <source>
        <dbReference type="Pfam" id="PF04991"/>
    </source>
</evidence>
<dbReference type="InterPro" id="IPR007074">
    <property type="entry name" value="LicD/FKTN/FKRP_NTP_transf"/>
</dbReference>
<feature type="chain" id="PRO_5007855339" description="LicD/FKTN/FKRP nucleotidyltransferase domain-containing protein" evidence="6">
    <location>
        <begin position="20"/>
        <end position="281"/>
    </location>
</feature>
<dbReference type="GeneID" id="28894652"/>
<feature type="domain" description="LicD/FKTN/FKRP nucleotidyltransferase" evidence="7">
    <location>
        <begin position="196"/>
        <end position="233"/>
    </location>
</feature>
<evidence type="ECO:0000256" key="5">
    <source>
        <dbReference type="SAM" id="MobiDB-lite"/>
    </source>
</evidence>
<dbReference type="PANTHER" id="PTHR15407">
    <property type="entry name" value="FUKUTIN-RELATED"/>
    <property type="match status" value="1"/>
</dbReference>
<dbReference type="GO" id="GO:0009100">
    <property type="term" value="P:glycoprotein metabolic process"/>
    <property type="evidence" value="ECO:0007669"/>
    <property type="project" value="UniProtKB-ARBA"/>
</dbReference>
<protein>
    <recommendedName>
        <fullName evidence="7">LicD/FKTN/FKRP nucleotidyltransferase domain-containing protein</fullName>
    </recommendedName>
</protein>
<evidence type="ECO:0000256" key="3">
    <source>
        <dbReference type="ARBA" id="ARBA00022989"/>
    </source>
</evidence>
<feature type="signal peptide" evidence="6">
    <location>
        <begin position="1"/>
        <end position="19"/>
    </location>
</feature>
<gene>
    <name evidence="8" type="ORF">L228DRAFT_175998</name>
</gene>
<reference evidence="8 9" key="1">
    <citation type="journal article" date="2016" name="Fungal Biol.">
        <title>The genome of Xylona heveae provides a window into fungal endophytism.</title>
        <authorList>
            <person name="Gazis R."/>
            <person name="Kuo A."/>
            <person name="Riley R."/>
            <person name="LaButti K."/>
            <person name="Lipzen A."/>
            <person name="Lin J."/>
            <person name="Amirebrahimi M."/>
            <person name="Hesse C.N."/>
            <person name="Spatafora J.W."/>
            <person name="Henrissat B."/>
            <person name="Hainaut M."/>
            <person name="Grigoriev I.V."/>
            <person name="Hibbett D.S."/>
        </authorList>
    </citation>
    <scope>NUCLEOTIDE SEQUENCE [LARGE SCALE GENOMIC DNA]</scope>
    <source>
        <strain evidence="8 9">TC161</strain>
    </source>
</reference>
<feature type="region of interest" description="Disordered" evidence="5">
    <location>
        <begin position="258"/>
        <end position="281"/>
    </location>
</feature>
<dbReference type="STRING" id="1328760.A0A165AKP4"/>
<keyword evidence="2" id="KW-0812">Transmembrane</keyword>
<dbReference type="EMBL" id="KV407462">
    <property type="protein sequence ID" value="KZF20644.1"/>
    <property type="molecule type" value="Genomic_DNA"/>
</dbReference>
<dbReference type="OMA" id="ILGHYDT"/>
<evidence type="ECO:0000313" key="8">
    <source>
        <dbReference type="EMBL" id="KZF20644.1"/>
    </source>
</evidence>
<dbReference type="PANTHER" id="PTHR15407:SF28">
    <property type="entry name" value="RIBITOL-5-PHOSPHATE TRANSFERASE FKTN"/>
    <property type="match status" value="1"/>
</dbReference>
<keyword evidence="6" id="KW-0732">Signal</keyword>
<evidence type="ECO:0000256" key="4">
    <source>
        <dbReference type="ARBA" id="ARBA00023136"/>
    </source>
</evidence>
<feature type="domain" description="LicD/FKTN/FKRP nucleotidyltransferase" evidence="7">
    <location>
        <begin position="80"/>
        <end position="185"/>
    </location>
</feature>